<dbReference type="Proteomes" id="UP000037109">
    <property type="component" value="Unassembled WGS sequence"/>
</dbReference>
<dbReference type="STRING" id="1459.AF332_16015"/>
<evidence type="ECO:0000313" key="9">
    <source>
        <dbReference type="EMBL" id="KON88162.1"/>
    </source>
</evidence>
<dbReference type="PANTHER" id="PTHR34975">
    <property type="entry name" value="SPORE GERMINATION PROTEIN A2"/>
    <property type="match status" value="1"/>
</dbReference>
<dbReference type="PATRIC" id="fig|1459.3.peg.3491"/>
<comment type="subcellular location">
    <subcellularLocation>
        <location evidence="1">Membrane</location>
        <topology evidence="1">Multi-pass membrane protein</topology>
    </subcellularLocation>
</comment>
<dbReference type="NCBIfam" id="TIGR00912">
    <property type="entry name" value="2A0309"/>
    <property type="match status" value="1"/>
</dbReference>
<keyword evidence="5 8" id="KW-0812">Transmembrane</keyword>
<proteinExistence type="inferred from homology"/>
<dbReference type="PANTHER" id="PTHR34975:SF2">
    <property type="entry name" value="SPORE GERMINATION PROTEIN A2"/>
    <property type="match status" value="1"/>
</dbReference>
<feature type="transmembrane region" description="Helical" evidence="8">
    <location>
        <begin position="218"/>
        <end position="241"/>
    </location>
</feature>
<keyword evidence="4" id="KW-0309">Germination</keyword>
<organism evidence="9 10">
    <name type="scientific">Sporosarcina globispora</name>
    <name type="common">Bacillus globisporus</name>
    <dbReference type="NCBI Taxonomy" id="1459"/>
    <lineage>
        <taxon>Bacteria</taxon>
        <taxon>Bacillati</taxon>
        <taxon>Bacillota</taxon>
        <taxon>Bacilli</taxon>
        <taxon>Bacillales</taxon>
        <taxon>Caryophanaceae</taxon>
        <taxon>Sporosarcina</taxon>
    </lineage>
</organism>
<evidence type="ECO:0000256" key="4">
    <source>
        <dbReference type="ARBA" id="ARBA00022544"/>
    </source>
</evidence>
<feature type="transmembrane region" description="Helical" evidence="8">
    <location>
        <begin position="120"/>
        <end position="137"/>
    </location>
</feature>
<keyword evidence="3" id="KW-0813">Transport</keyword>
<name>A0A0M0GF92_SPOGL</name>
<gene>
    <name evidence="9" type="ORF">AF332_16015</name>
</gene>
<dbReference type="OrthoDB" id="1931502at2"/>
<evidence type="ECO:0000256" key="6">
    <source>
        <dbReference type="ARBA" id="ARBA00022989"/>
    </source>
</evidence>
<feature type="transmembrane region" description="Helical" evidence="8">
    <location>
        <begin position="84"/>
        <end position="108"/>
    </location>
</feature>
<feature type="transmembrane region" description="Helical" evidence="8">
    <location>
        <begin position="149"/>
        <end position="166"/>
    </location>
</feature>
<dbReference type="Pfam" id="PF03845">
    <property type="entry name" value="Spore_permease"/>
    <property type="match status" value="1"/>
</dbReference>
<evidence type="ECO:0000256" key="2">
    <source>
        <dbReference type="ARBA" id="ARBA00007998"/>
    </source>
</evidence>
<comment type="similarity">
    <text evidence="2">Belongs to the amino acid-polyamine-organocation (APC) superfamily. Spore germination protein (SGP) (TC 2.A.3.9) family.</text>
</comment>
<dbReference type="EMBL" id="LGUF01000007">
    <property type="protein sequence ID" value="KON88162.1"/>
    <property type="molecule type" value="Genomic_DNA"/>
</dbReference>
<dbReference type="GO" id="GO:0016020">
    <property type="term" value="C:membrane"/>
    <property type="evidence" value="ECO:0007669"/>
    <property type="project" value="UniProtKB-SubCell"/>
</dbReference>
<accession>A0A0M0GF92</accession>
<keyword evidence="10" id="KW-1185">Reference proteome</keyword>
<feature type="transmembrane region" description="Helical" evidence="8">
    <location>
        <begin position="270"/>
        <end position="292"/>
    </location>
</feature>
<evidence type="ECO:0000256" key="8">
    <source>
        <dbReference type="SAM" id="Phobius"/>
    </source>
</evidence>
<protein>
    <submittedName>
        <fullName evidence="9">Spore gernimation protein GerB</fullName>
    </submittedName>
</protein>
<feature type="transmembrane region" description="Helical" evidence="8">
    <location>
        <begin position="12"/>
        <end position="32"/>
    </location>
</feature>
<evidence type="ECO:0000256" key="1">
    <source>
        <dbReference type="ARBA" id="ARBA00004141"/>
    </source>
</evidence>
<reference evidence="10" key="1">
    <citation type="submission" date="2015-07" db="EMBL/GenBank/DDBJ databases">
        <title>Fjat-10036 dsm4.</title>
        <authorList>
            <person name="Liu B."/>
            <person name="Wang J."/>
            <person name="Zhu Y."/>
            <person name="Liu G."/>
            <person name="Chen Q."/>
            <person name="Chen Z."/>
            <person name="Lan J."/>
            <person name="Che J."/>
            <person name="Ge C."/>
            <person name="Shi H."/>
            <person name="Pan Z."/>
            <person name="Liu X."/>
        </authorList>
    </citation>
    <scope>NUCLEOTIDE SEQUENCE [LARGE SCALE GENOMIC DNA]</scope>
    <source>
        <strain evidence="10">DSM 4</strain>
    </source>
</reference>
<dbReference type="AlphaFoldDB" id="A0A0M0GF92"/>
<evidence type="ECO:0000256" key="7">
    <source>
        <dbReference type="ARBA" id="ARBA00023136"/>
    </source>
</evidence>
<evidence type="ECO:0000256" key="5">
    <source>
        <dbReference type="ARBA" id="ARBA00022692"/>
    </source>
</evidence>
<dbReference type="GO" id="GO:0009847">
    <property type="term" value="P:spore germination"/>
    <property type="evidence" value="ECO:0007669"/>
    <property type="project" value="InterPro"/>
</dbReference>
<sequence length="362" mass="41713">MFPLPKEDKKVSPYFVFYLIHAMQIGVGILGFEKIIVQSAGYSAWIAILTSGASIIGLIWVSYRILNKGNNDIVAIHAEIMGKWIGGFFSFIFLLYFFAFALVVLRSYVEVLQVWVFPEVSEWIFVLIIIFLSYSYVTGGFRVITGVSYLGIIYGLPLLLVNFYPLQYADYGNLLPILSASPADLFKASKEMTLNFLGFETLFMFYPFIKDGPKSEKWAYFGVLFSIFIYLFTAFVTFVYFNQEQLKSTIWATLTLWKIVDLIIVERFEYIGISVWFFSILPNICIGLWCASRGMNRLFPISQRNALKVFCLLLFIISVLLTDRQQIGVLQNTVSQVGLYTIYFYLPCLLVFQYIIMKVKKR</sequence>
<keyword evidence="7 8" id="KW-0472">Membrane</keyword>
<feature type="transmembrane region" description="Helical" evidence="8">
    <location>
        <begin position="44"/>
        <end position="63"/>
    </location>
</feature>
<feature type="transmembrane region" description="Helical" evidence="8">
    <location>
        <begin position="337"/>
        <end position="356"/>
    </location>
</feature>
<evidence type="ECO:0000256" key="3">
    <source>
        <dbReference type="ARBA" id="ARBA00022448"/>
    </source>
</evidence>
<keyword evidence="6 8" id="KW-1133">Transmembrane helix</keyword>
<comment type="caution">
    <text evidence="9">The sequence shown here is derived from an EMBL/GenBank/DDBJ whole genome shotgun (WGS) entry which is preliminary data.</text>
</comment>
<evidence type="ECO:0000313" key="10">
    <source>
        <dbReference type="Proteomes" id="UP000037109"/>
    </source>
</evidence>
<dbReference type="InterPro" id="IPR004761">
    <property type="entry name" value="Spore_GerAB"/>
</dbReference>
<feature type="transmembrane region" description="Helical" evidence="8">
    <location>
        <begin position="304"/>
        <end position="322"/>
    </location>
</feature>